<organism evidence="8 9">
    <name type="scientific">Dispira parvispora</name>
    <dbReference type="NCBI Taxonomy" id="1520584"/>
    <lineage>
        <taxon>Eukaryota</taxon>
        <taxon>Fungi</taxon>
        <taxon>Fungi incertae sedis</taxon>
        <taxon>Zoopagomycota</taxon>
        <taxon>Kickxellomycotina</taxon>
        <taxon>Dimargaritomycetes</taxon>
        <taxon>Dimargaritales</taxon>
        <taxon>Dimargaritaceae</taxon>
        <taxon>Dispira</taxon>
    </lineage>
</organism>
<dbReference type="Gene3D" id="1.20.120.310">
    <property type="entry name" value="ERV/ALR sulfhydryl oxidase domain"/>
    <property type="match status" value="1"/>
</dbReference>
<dbReference type="EMBL" id="JANBPY010000320">
    <property type="protein sequence ID" value="KAJ1967542.1"/>
    <property type="molecule type" value="Genomic_DNA"/>
</dbReference>
<dbReference type="EC" id="1.8.3.2" evidence="6"/>
<keyword evidence="9" id="KW-1185">Reference proteome</keyword>
<keyword evidence="2 6" id="KW-0285">Flavoprotein</keyword>
<evidence type="ECO:0000256" key="1">
    <source>
        <dbReference type="ARBA" id="ARBA00001974"/>
    </source>
</evidence>
<keyword evidence="5" id="KW-1015">Disulfide bond</keyword>
<dbReference type="FunFam" id="1.20.120.310:FF:000002">
    <property type="entry name" value="Sulfhydryl oxidase"/>
    <property type="match status" value="1"/>
</dbReference>
<sequence length="172" mass="19420">MVAFIHVMVQSTSMGDGGLRDLRNVESSSFDLGGGLGSFYSEFNHPKASWFHDKEKSYVIAPALGNETARALLGQSTWRLIHTTMARFPLKPTENEKMALKQFIFLLSRLYPCGDCAQHFQQLLQEFPPHVDSRYDAEQWACAAHNRVNKRLGKELLDCSTVRSLYDCGCKS</sequence>
<gene>
    <name evidence="8" type="ORF">IWQ62_001791</name>
</gene>
<evidence type="ECO:0000259" key="7">
    <source>
        <dbReference type="PROSITE" id="PS51324"/>
    </source>
</evidence>
<dbReference type="PROSITE" id="PS51324">
    <property type="entry name" value="ERV_ALR"/>
    <property type="match status" value="1"/>
</dbReference>
<dbReference type="PANTHER" id="PTHR12645:SF1">
    <property type="entry name" value="FAD-LINKED SULFHYDRYL OXIDASE ERV2"/>
    <property type="match status" value="1"/>
</dbReference>
<evidence type="ECO:0000313" key="9">
    <source>
        <dbReference type="Proteomes" id="UP001150925"/>
    </source>
</evidence>
<feature type="domain" description="ERV/ALR sulfhydryl oxidase" evidence="7">
    <location>
        <begin position="66"/>
        <end position="166"/>
    </location>
</feature>
<evidence type="ECO:0000256" key="4">
    <source>
        <dbReference type="ARBA" id="ARBA00023002"/>
    </source>
</evidence>
<evidence type="ECO:0000313" key="8">
    <source>
        <dbReference type="EMBL" id="KAJ1967542.1"/>
    </source>
</evidence>
<dbReference type="Pfam" id="PF04777">
    <property type="entry name" value="Evr1_Alr"/>
    <property type="match status" value="1"/>
</dbReference>
<proteinExistence type="predicted"/>
<comment type="cofactor">
    <cofactor evidence="1 6">
        <name>FAD</name>
        <dbReference type="ChEBI" id="CHEBI:57692"/>
    </cofactor>
</comment>
<keyword evidence="3 6" id="KW-0274">FAD</keyword>
<keyword evidence="4 6" id="KW-0560">Oxidoreductase</keyword>
<comment type="caution">
    <text evidence="8">The sequence shown here is derived from an EMBL/GenBank/DDBJ whole genome shotgun (WGS) entry which is preliminary data.</text>
</comment>
<protein>
    <recommendedName>
        <fullName evidence="6">Sulfhydryl oxidase</fullName>
        <ecNumber evidence="6">1.8.3.2</ecNumber>
    </recommendedName>
</protein>
<dbReference type="InterPro" id="IPR017905">
    <property type="entry name" value="ERV/ALR_sulphydryl_oxidase"/>
</dbReference>
<dbReference type="SUPFAM" id="SSF69000">
    <property type="entry name" value="FAD-dependent thiol oxidase"/>
    <property type="match status" value="1"/>
</dbReference>
<comment type="catalytic activity">
    <reaction evidence="6">
        <text>2 R'C(R)SH + O2 = R'C(R)S-S(R)CR' + H2O2</text>
        <dbReference type="Rhea" id="RHEA:17357"/>
        <dbReference type="ChEBI" id="CHEBI:15379"/>
        <dbReference type="ChEBI" id="CHEBI:16240"/>
        <dbReference type="ChEBI" id="CHEBI:16520"/>
        <dbReference type="ChEBI" id="CHEBI:17412"/>
        <dbReference type="EC" id="1.8.3.2"/>
    </reaction>
</comment>
<evidence type="ECO:0000256" key="5">
    <source>
        <dbReference type="ARBA" id="ARBA00023157"/>
    </source>
</evidence>
<name>A0A9W8AV99_9FUNG</name>
<accession>A0A9W8AV99</accession>
<dbReference type="GO" id="GO:0016971">
    <property type="term" value="F:flavin-dependent sulfhydryl oxidase activity"/>
    <property type="evidence" value="ECO:0007669"/>
    <property type="project" value="InterPro"/>
</dbReference>
<dbReference type="GO" id="GO:0005739">
    <property type="term" value="C:mitochondrion"/>
    <property type="evidence" value="ECO:0007669"/>
    <property type="project" value="TreeGrafter"/>
</dbReference>
<reference evidence="8" key="1">
    <citation type="submission" date="2022-07" db="EMBL/GenBank/DDBJ databases">
        <title>Phylogenomic reconstructions and comparative analyses of Kickxellomycotina fungi.</title>
        <authorList>
            <person name="Reynolds N.K."/>
            <person name="Stajich J.E."/>
            <person name="Barry K."/>
            <person name="Grigoriev I.V."/>
            <person name="Crous P."/>
            <person name="Smith M.E."/>
        </authorList>
    </citation>
    <scope>NUCLEOTIDE SEQUENCE</scope>
    <source>
        <strain evidence="8">RSA 1196</strain>
    </source>
</reference>
<dbReference type="InterPro" id="IPR039799">
    <property type="entry name" value="ALR/ERV"/>
</dbReference>
<dbReference type="AlphaFoldDB" id="A0A9W8AV99"/>
<dbReference type="PANTHER" id="PTHR12645">
    <property type="entry name" value="ALR/ERV"/>
    <property type="match status" value="1"/>
</dbReference>
<evidence type="ECO:0000256" key="6">
    <source>
        <dbReference type="RuleBase" id="RU371123"/>
    </source>
</evidence>
<dbReference type="InterPro" id="IPR036774">
    <property type="entry name" value="ERV/ALR_sulphydryl_oxid_sf"/>
</dbReference>
<dbReference type="GO" id="GO:0050660">
    <property type="term" value="F:flavin adenine dinucleotide binding"/>
    <property type="evidence" value="ECO:0007669"/>
    <property type="project" value="TreeGrafter"/>
</dbReference>
<evidence type="ECO:0000256" key="2">
    <source>
        <dbReference type="ARBA" id="ARBA00022630"/>
    </source>
</evidence>
<dbReference type="OrthoDB" id="59470at2759"/>
<evidence type="ECO:0000256" key="3">
    <source>
        <dbReference type="ARBA" id="ARBA00022827"/>
    </source>
</evidence>
<dbReference type="Proteomes" id="UP001150925">
    <property type="component" value="Unassembled WGS sequence"/>
</dbReference>